<feature type="transmembrane region" description="Helical" evidence="1">
    <location>
        <begin position="362"/>
        <end position="383"/>
    </location>
</feature>
<gene>
    <name evidence="2" type="ORF">FGK63_19465</name>
</gene>
<dbReference type="EMBL" id="VCPD01000010">
    <property type="protein sequence ID" value="TMV03356.1"/>
    <property type="molecule type" value="Genomic_DNA"/>
</dbReference>
<feature type="transmembrane region" description="Helical" evidence="1">
    <location>
        <begin position="145"/>
        <end position="167"/>
    </location>
</feature>
<feature type="transmembrane region" description="Helical" evidence="1">
    <location>
        <begin position="338"/>
        <end position="356"/>
    </location>
</feature>
<keyword evidence="1" id="KW-0812">Transmembrane</keyword>
<feature type="transmembrane region" description="Helical" evidence="1">
    <location>
        <begin position="304"/>
        <end position="326"/>
    </location>
</feature>
<feature type="transmembrane region" description="Helical" evidence="1">
    <location>
        <begin position="89"/>
        <end position="106"/>
    </location>
</feature>
<evidence type="ECO:0000256" key="1">
    <source>
        <dbReference type="SAM" id="Phobius"/>
    </source>
</evidence>
<feature type="transmembrane region" description="Helical" evidence="1">
    <location>
        <begin position="12"/>
        <end position="34"/>
    </location>
</feature>
<keyword evidence="1" id="KW-0472">Membrane</keyword>
<proteinExistence type="predicted"/>
<reference evidence="2 3" key="1">
    <citation type="submission" date="2019-05" db="EMBL/GenBank/DDBJ databases">
        <title>Ruegeria sp. nov., isolated from tidal flat.</title>
        <authorList>
            <person name="Kim W."/>
        </authorList>
    </citation>
    <scope>NUCLEOTIDE SEQUENCE [LARGE SCALE GENOMIC DNA]</scope>
    <source>
        <strain evidence="2 3">CAU 1488</strain>
    </source>
</reference>
<sequence>MSAVVGRVMGEGFRVFFLSAGLYGVFTGLVWGIWLAMQAGGASMGEPSYAMSPAMWHAHEMIFGYSTAALGGFFLTAVPNWTGAPGARAAYISAAAGLWLAGRMAMWFSASLAPWLVAAADLAFVPVLAVKIASQLLRRPKPQNMVFLALLAFIWTANLMTHLEWLGLTGDTLGTGLRAGLLTLCSMIAILGGRITPAFTRNAMKRDGEPEEAWPVSVERLEKTSLILALALPPLILLFGAGPLAGALALLLGLIQVLRLARWRARWALRQPILIALHLGLGMLALGLILWGMALLGIGSEVGALHVLGIGCVGGMTLAVMSRAALGHSGRALVAPPPMALAYGLMAAAALLRWVGAEFGGIYMAALLATDALWVAAFGLYLVSMWPALVGPRAAKSG</sequence>
<evidence type="ECO:0000313" key="3">
    <source>
        <dbReference type="Proteomes" id="UP001193035"/>
    </source>
</evidence>
<dbReference type="Proteomes" id="UP001193035">
    <property type="component" value="Unassembled WGS sequence"/>
</dbReference>
<feature type="transmembrane region" description="Helical" evidence="1">
    <location>
        <begin position="273"/>
        <end position="298"/>
    </location>
</feature>
<feature type="transmembrane region" description="Helical" evidence="1">
    <location>
        <begin position="54"/>
        <end position="77"/>
    </location>
</feature>
<name>A0ABY2WT85_9RHOB</name>
<accession>A0ABY2WT85</accession>
<organism evidence="2 3">
    <name type="scientific">Ruegeria sediminis</name>
    <dbReference type="NCBI Taxonomy" id="2583820"/>
    <lineage>
        <taxon>Bacteria</taxon>
        <taxon>Pseudomonadati</taxon>
        <taxon>Pseudomonadota</taxon>
        <taxon>Alphaproteobacteria</taxon>
        <taxon>Rhodobacterales</taxon>
        <taxon>Roseobacteraceae</taxon>
        <taxon>Ruegeria</taxon>
    </lineage>
</organism>
<dbReference type="Pfam" id="PF05940">
    <property type="entry name" value="NnrS"/>
    <property type="match status" value="1"/>
</dbReference>
<dbReference type="RefSeq" id="WP_138845418.1">
    <property type="nucleotide sequence ID" value="NZ_VCPD01000010.1"/>
</dbReference>
<dbReference type="InterPro" id="IPR010266">
    <property type="entry name" value="NnrS"/>
</dbReference>
<feature type="transmembrane region" description="Helical" evidence="1">
    <location>
        <begin position="112"/>
        <end position="133"/>
    </location>
</feature>
<protein>
    <submittedName>
        <fullName evidence="2">NnrS family protein</fullName>
    </submittedName>
</protein>
<keyword evidence="3" id="KW-1185">Reference proteome</keyword>
<comment type="caution">
    <text evidence="2">The sequence shown here is derived from an EMBL/GenBank/DDBJ whole genome shotgun (WGS) entry which is preliminary data.</text>
</comment>
<keyword evidence="1" id="KW-1133">Transmembrane helix</keyword>
<evidence type="ECO:0000313" key="2">
    <source>
        <dbReference type="EMBL" id="TMV03356.1"/>
    </source>
</evidence>